<evidence type="ECO:0000256" key="1">
    <source>
        <dbReference type="SAM" id="MobiDB-lite"/>
    </source>
</evidence>
<feature type="compositionally biased region" description="Low complexity" evidence="1">
    <location>
        <begin position="141"/>
        <end position="162"/>
    </location>
</feature>
<feature type="compositionally biased region" description="Low complexity" evidence="1">
    <location>
        <begin position="192"/>
        <end position="208"/>
    </location>
</feature>
<organism evidence="3 4">
    <name type="scientific">Coemansia spiralis</name>
    <dbReference type="NCBI Taxonomy" id="417178"/>
    <lineage>
        <taxon>Eukaryota</taxon>
        <taxon>Fungi</taxon>
        <taxon>Fungi incertae sedis</taxon>
        <taxon>Zoopagomycota</taxon>
        <taxon>Kickxellomycotina</taxon>
        <taxon>Kickxellomycetes</taxon>
        <taxon>Kickxellales</taxon>
        <taxon>Kickxellaceae</taxon>
        <taxon>Coemansia</taxon>
    </lineage>
</organism>
<sequence>MATQHLSAADWHIRVKALMETGSEKEYHITLPPNETVGCLRTDIASKSQVEPEKQRLIFCGRLLSNDAQTLNEAGMSDGCALHMVAGRAPSPNSASPQPQQQRQSRSRAAHFVISSAAPFSSVISETLQRIVIPEVSSDNATQASSETTQQQPSRQSMRPPTFSTSSTNEHGAASNEDQVAHIVNIVDLRSGDNTAGTNTNRRGNLRPGPTPADYPISPSSAVETFQPISGFVPIPRSMNVGLPQTAGHRAQRQLQDMDESDRLQPTPAQANELIYDLFENVLPSIRRHPGREDFHFNTSSSMRPTYITQSTPDQIGAVGGALANLGDAFVELGRSLREVGLDWQAHDNGSASATGSAYSPVHMQAVLQTLLQLQLASPLAIPFLQNTISRSSDRRQYAHENGSADARPGSGDRVPNNNNNIAPQPSQQSNYFQRSLSRRINRQHALASLVNSNVRNRQQNATTGMPFNVVGDIGISFLPPVFIGPSVSERHQRRGADGTDRNVGSRNSAVNSEVPVNSNAGGESNGRPGDISGIPRFMHRTMRSSNSNHVIEAIFEQMGIPRPIFNNNAARSQSGSEPQNTQQQQQQSSTNTDVNGGVPAGAISPSDSNTASSMPDADTNSPGGVDGNSRFFNFIESLSTLGNRHGAPSDMSNASTTTEYSTGNTGNGIGSARAQRMFTINGPLASPPIPLSQTMNPFSFASVFLGAEPGSTRNTSRRTSISSNLGVNSDAATTSATVAVSSSVPSESQPTAAQSSLDSRRPARSQTSTQASNGFSNDGDANVEQPTNTTAMSEPRTGDVRQRGPSSCPSSSNNDGSLPSTSNIDSRKRHKANGAVDTE</sequence>
<feature type="region of interest" description="Disordered" evidence="1">
    <location>
        <begin position="85"/>
        <end position="109"/>
    </location>
</feature>
<feature type="region of interest" description="Disordered" evidence="1">
    <location>
        <begin position="393"/>
        <end position="430"/>
    </location>
</feature>
<feature type="compositionally biased region" description="Basic and acidic residues" evidence="1">
    <location>
        <begin position="489"/>
        <end position="501"/>
    </location>
</feature>
<feature type="region of interest" description="Disordered" evidence="1">
    <location>
        <begin position="489"/>
        <end position="536"/>
    </location>
</feature>
<dbReference type="InterPro" id="IPR029071">
    <property type="entry name" value="Ubiquitin-like_domsf"/>
</dbReference>
<reference evidence="3" key="1">
    <citation type="submission" date="2022-07" db="EMBL/GenBank/DDBJ databases">
        <title>Phylogenomic reconstructions and comparative analyses of Kickxellomycotina fungi.</title>
        <authorList>
            <person name="Reynolds N.K."/>
            <person name="Stajich J.E."/>
            <person name="Barry K."/>
            <person name="Grigoriev I.V."/>
            <person name="Crous P."/>
            <person name="Smith M.E."/>
        </authorList>
    </citation>
    <scope>NUCLEOTIDE SEQUENCE</scope>
    <source>
        <strain evidence="3">NRRL 3115</strain>
    </source>
</reference>
<dbReference type="Pfam" id="PF00240">
    <property type="entry name" value="ubiquitin"/>
    <property type="match status" value="1"/>
</dbReference>
<feature type="compositionally biased region" description="Low complexity" evidence="1">
    <location>
        <begin position="88"/>
        <end position="104"/>
    </location>
</feature>
<dbReference type="EMBL" id="JANBTW010000059">
    <property type="protein sequence ID" value="KAJ2674204.1"/>
    <property type="molecule type" value="Genomic_DNA"/>
</dbReference>
<dbReference type="CDD" id="cd17039">
    <property type="entry name" value="Ubl_ubiquitin_like"/>
    <property type="match status" value="1"/>
</dbReference>
<feature type="region of interest" description="Disordered" evidence="1">
    <location>
        <begin position="138"/>
        <end position="178"/>
    </location>
</feature>
<evidence type="ECO:0000313" key="3">
    <source>
        <dbReference type="EMBL" id="KAJ2674204.1"/>
    </source>
</evidence>
<dbReference type="Gene3D" id="3.10.20.90">
    <property type="entry name" value="Phosphatidylinositol 3-kinase Catalytic Subunit, Chain A, domain 1"/>
    <property type="match status" value="1"/>
</dbReference>
<feature type="compositionally biased region" description="Polar residues" evidence="1">
    <location>
        <begin position="746"/>
        <end position="758"/>
    </location>
</feature>
<feature type="region of interest" description="Disordered" evidence="1">
    <location>
        <begin position="191"/>
        <end position="212"/>
    </location>
</feature>
<dbReference type="SMART" id="SM00213">
    <property type="entry name" value="UBQ"/>
    <property type="match status" value="1"/>
</dbReference>
<feature type="compositionally biased region" description="Polar residues" evidence="1">
    <location>
        <begin position="651"/>
        <end position="665"/>
    </location>
</feature>
<feature type="compositionally biased region" description="Low complexity" evidence="1">
    <location>
        <begin position="805"/>
        <end position="818"/>
    </location>
</feature>
<feature type="region of interest" description="Disordered" evidence="1">
    <location>
        <begin position="565"/>
        <end position="629"/>
    </location>
</feature>
<feature type="domain" description="Ubiquitin-like" evidence="2">
    <location>
        <begin position="11"/>
        <end position="85"/>
    </location>
</feature>
<feature type="compositionally biased region" description="Polar residues" evidence="1">
    <location>
        <begin position="503"/>
        <end position="523"/>
    </location>
</feature>
<dbReference type="AlphaFoldDB" id="A0A9W8G5L0"/>
<dbReference type="SUPFAM" id="SSF54236">
    <property type="entry name" value="Ubiquitin-like"/>
    <property type="match status" value="1"/>
</dbReference>
<feature type="compositionally biased region" description="Polar residues" evidence="1">
    <location>
        <begin position="765"/>
        <end position="777"/>
    </location>
</feature>
<feature type="compositionally biased region" description="Polar residues" evidence="1">
    <location>
        <begin position="566"/>
        <end position="579"/>
    </location>
</feature>
<dbReference type="OrthoDB" id="419317at2759"/>
<proteinExistence type="predicted"/>
<protein>
    <recommendedName>
        <fullName evidence="2">Ubiquitin-like domain-containing protein</fullName>
    </recommendedName>
</protein>
<comment type="caution">
    <text evidence="3">The sequence shown here is derived from an EMBL/GenBank/DDBJ whole genome shotgun (WGS) entry which is preliminary data.</text>
</comment>
<feature type="region of interest" description="Disordered" evidence="1">
    <location>
        <begin position="739"/>
        <end position="840"/>
    </location>
</feature>
<gene>
    <name evidence="3" type="ORF">GGI25_004421</name>
</gene>
<feature type="compositionally biased region" description="Polar residues" evidence="1">
    <location>
        <begin position="416"/>
        <end position="430"/>
    </location>
</feature>
<name>A0A9W8G5L0_9FUNG</name>
<feature type="region of interest" description="Disordered" evidence="1">
    <location>
        <begin position="644"/>
        <end position="668"/>
    </location>
</feature>
<dbReference type="InterPro" id="IPR000626">
    <property type="entry name" value="Ubiquitin-like_dom"/>
</dbReference>
<feature type="compositionally biased region" description="Polar residues" evidence="1">
    <location>
        <begin position="606"/>
        <end position="623"/>
    </location>
</feature>
<feature type="compositionally biased region" description="Low complexity" evidence="1">
    <location>
        <begin position="580"/>
        <end position="593"/>
    </location>
</feature>
<dbReference type="PROSITE" id="PS50053">
    <property type="entry name" value="UBIQUITIN_2"/>
    <property type="match status" value="1"/>
</dbReference>
<accession>A0A9W8G5L0</accession>
<dbReference type="Proteomes" id="UP001151518">
    <property type="component" value="Unassembled WGS sequence"/>
</dbReference>
<evidence type="ECO:0000259" key="2">
    <source>
        <dbReference type="PROSITE" id="PS50053"/>
    </source>
</evidence>
<evidence type="ECO:0000313" key="4">
    <source>
        <dbReference type="Proteomes" id="UP001151518"/>
    </source>
</evidence>